<evidence type="ECO:0000256" key="1">
    <source>
        <dbReference type="SAM" id="MobiDB-lite"/>
    </source>
</evidence>
<dbReference type="Proteomes" id="UP000298416">
    <property type="component" value="Unassembled WGS sequence"/>
</dbReference>
<proteinExistence type="predicted"/>
<keyword evidence="3" id="KW-1185">Reference proteome</keyword>
<accession>A0A8X8XBS5</accession>
<feature type="region of interest" description="Disordered" evidence="1">
    <location>
        <begin position="175"/>
        <end position="208"/>
    </location>
</feature>
<reference evidence="2" key="2">
    <citation type="submission" date="2020-08" db="EMBL/GenBank/DDBJ databases">
        <title>Plant Genome Project.</title>
        <authorList>
            <person name="Zhang R.-G."/>
        </authorList>
    </citation>
    <scope>NUCLEOTIDE SEQUENCE</scope>
    <source>
        <strain evidence="2">Huo1</strain>
        <tissue evidence="2">Leaf</tissue>
    </source>
</reference>
<evidence type="ECO:0000313" key="2">
    <source>
        <dbReference type="EMBL" id="KAG6409310.1"/>
    </source>
</evidence>
<name>A0A8X8XBS5_SALSN</name>
<dbReference type="EMBL" id="PNBA02000010">
    <property type="protein sequence ID" value="KAG6409310.1"/>
    <property type="molecule type" value="Genomic_DNA"/>
</dbReference>
<reference evidence="2" key="1">
    <citation type="submission" date="2018-01" db="EMBL/GenBank/DDBJ databases">
        <authorList>
            <person name="Mao J.F."/>
        </authorList>
    </citation>
    <scope>NUCLEOTIDE SEQUENCE</scope>
    <source>
        <strain evidence="2">Huo1</strain>
        <tissue evidence="2">Leaf</tissue>
    </source>
</reference>
<dbReference type="PANTHER" id="PTHR34057:SF1">
    <property type="entry name" value="ELONGATION FACTOR"/>
    <property type="match status" value="1"/>
</dbReference>
<comment type="caution">
    <text evidence="2">The sequence shown here is derived from an EMBL/GenBank/DDBJ whole genome shotgun (WGS) entry which is preliminary data.</text>
</comment>
<gene>
    <name evidence="2" type="ORF">SASPL_127347</name>
</gene>
<dbReference type="PANTHER" id="PTHR34057">
    <property type="entry name" value="ELONGATION FACTOR"/>
    <property type="match status" value="1"/>
</dbReference>
<protein>
    <submittedName>
        <fullName evidence="2">Uncharacterized protein</fullName>
    </submittedName>
</protein>
<feature type="compositionally biased region" description="Basic residues" evidence="1">
    <location>
        <begin position="178"/>
        <end position="188"/>
    </location>
</feature>
<evidence type="ECO:0000313" key="3">
    <source>
        <dbReference type="Proteomes" id="UP000298416"/>
    </source>
</evidence>
<sequence>MVGEKARSAAAEIDEAGTPCTWVAVHSRRDDSARAVDNEFGGGGTGGVYPADMEATVCTCPTGGVVAAGDYDIGDFVLPDSPEVSSFGEPIAIPDIIESTVGLLSSIDVTQHQSQIGDSSEKIVDNILVQNEAAEVEVADKAQDVEHSGEEKSNNKASVLAVESKANSLKSCLTSRIHFPKNKRKRGERKAGSGNWSRQCPSEPDSGY</sequence>
<dbReference type="AlphaFoldDB" id="A0A8X8XBS5"/>
<organism evidence="2">
    <name type="scientific">Salvia splendens</name>
    <name type="common">Scarlet sage</name>
    <dbReference type="NCBI Taxonomy" id="180675"/>
    <lineage>
        <taxon>Eukaryota</taxon>
        <taxon>Viridiplantae</taxon>
        <taxon>Streptophyta</taxon>
        <taxon>Embryophyta</taxon>
        <taxon>Tracheophyta</taxon>
        <taxon>Spermatophyta</taxon>
        <taxon>Magnoliopsida</taxon>
        <taxon>eudicotyledons</taxon>
        <taxon>Gunneridae</taxon>
        <taxon>Pentapetalae</taxon>
        <taxon>asterids</taxon>
        <taxon>lamiids</taxon>
        <taxon>Lamiales</taxon>
        <taxon>Lamiaceae</taxon>
        <taxon>Nepetoideae</taxon>
        <taxon>Mentheae</taxon>
        <taxon>Salviinae</taxon>
        <taxon>Salvia</taxon>
        <taxon>Salvia subgen. Calosphace</taxon>
        <taxon>core Calosphace</taxon>
    </lineage>
</organism>